<evidence type="ECO:0000313" key="3">
    <source>
        <dbReference type="Proteomes" id="UP000008710"/>
    </source>
</evidence>
<geneLocation type="plasmid" evidence="2 3">
    <name>pRHL1</name>
</geneLocation>
<dbReference type="HOGENOM" id="CLU_1467120_0_0_11"/>
<dbReference type="AlphaFoldDB" id="Q0RZ69"/>
<evidence type="ECO:0000256" key="1">
    <source>
        <dbReference type="SAM" id="MobiDB-lite"/>
    </source>
</evidence>
<gene>
    <name evidence="2" type="ordered locus">RHA1_ro08373</name>
</gene>
<feature type="region of interest" description="Disordered" evidence="1">
    <location>
        <begin position="42"/>
        <end position="126"/>
    </location>
</feature>
<feature type="compositionally biased region" description="Basic residues" evidence="1">
    <location>
        <begin position="55"/>
        <end position="76"/>
    </location>
</feature>
<dbReference type="EMBL" id="CP000432">
    <property type="protein sequence ID" value="ABG99417.1"/>
    <property type="molecule type" value="Genomic_DNA"/>
</dbReference>
<dbReference type="Proteomes" id="UP000008710">
    <property type="component" value="Plasmid pRHL1"/>
</dbReference>
<evidence type="ECO:0000313" key="2">
    <source>
        <dbReference type="EMBL" id="ABG99417.1"/>
    </source>
</evidence>
<sequence>MLPTLRHHVSLMVVVPQWNRGLITSLRLARSVLRVTRVVWDRMPTPGPYPSGSSRRARRRHRRRIPPGRRRGRRRPVREGVRGSDPADPDEHSVGGCCGRGRQRGARRGRGDGGAGGAAMVRPARESPVSTTAVVVSSGLILRPRGRERTRSRPSTRVIAFAVGFPRVCCPARSTYGRKSSPAG</sequence>
<reference evidence="3" key="1">
    <citation type="journal article" date="2006" name="Proc. Natl. Acad. Sci. U.S.A.">
        <title>The complete genome of Rhodococcus sp. RHA1 provides insights into a catabolic powerhouse.</title>
        <authorList>
            <person name="McLeod M.P."/>
            <person name="Warren R.L."/>
            <person name="Hsiao W.W.L."/>
            <person name="Araki N."/>
            <person name="Myhre M."/>
            <person name="Fernandes C."/>
            <person name="Miyazawa D."/>
            <person name="Wong W."/>
            <person name="Lillquist A.L."/>
            <person name="Wang D."/>
            <person name="Dosanjh M."/>
            <person name="Hara H."/>
            <person name="Petrescu A."/>
            <person name="Morin R.D."/>
            <person name="Yang G."/>
            <person name="Stott J.M."/>
            <person name="Schein J.E."/>
            <person name="Shin H."/>
            <person name="Smailus D."/>
            <person name="Siddiqui A.S."/>
            <person name="Marra M.A."/>
            <person name="Jones S.J.M."/>
            <person name="Holt R."/>
            <person name="Brinkman F.S.L."/>
            <person name="Miyauchi K."/>
            <person name="Fukuda M."/>
            <person name="Davies J.E."/>
            <person name="Mohn W.W."/>
            <person name="Eltis L.D."/>
        </authorList>
    </citation>
    <scope>NUCLEOTIDE SEQUENCE [LARGE SCALE GENOMIC DNA]</scope>
    <source>
        <strain evidence="3">RHA1</strain>
    </source>
</reference>
<accession>Q0RZ69</accession>
<protein>
    <submittedName>
        <fullName evidence="2">Uncharacterized protein</fullName>
    </submittedName>
</protein>
<organism evidence="2 3">
    <name type="scientific">Rhodococcus jostii (strain RHA1)</name>
    <dbReference type="NCBI Taxonomy" id="101510"/>
    <lineage>
        <taxon>Bacteria</taxon>
        <taxon>Bacillati</taxon>
        <taxon>Actinomycetota</taxon>
        <taxon>Actinomycetes</taxon>
        <taxon>Mycobacteriales</taxon>
        <taxon>Nocardiaceae</taxon>
        <taxon>Rhodococcus</taxon>
    </lineage>
</organism>
<name>Q0RZ69_RHOJR</name>
<dbReference type="KEGG" id="rha:RHA1_ro08373"/>
<keyword evidence="2" id="KW-0614">Plasmid</keyword>
<proteinExistence type="predicted"/>